<dbReference type="KEGG" id="dpa:109536431"/>
<evidence type="ECO:0008006" key="9">
    <source>
        <dbReference type="Google" id="ProtNLM"/>
    </source>
</evidence>
<evidence type="ECO:0000256" key="1">
    <source>
        <dbReference type="ARBA" id="ARBA00004123"/>
    </source>
</evidence>
<evidence type="ECO:0000256" key="5">
    <source>
        <dbReference type="ARBA" id="ARBA00023242"/>
    </source>
</evidence>
<reference evidence="7" key="2">
    <citation type="submission" date="2024-08" db="UniProtKB">
        <authorList>
            <consortium name="EnsemblMetazoa"/>
        </authorList>
    </citation>
    <scope>IDENTIFICATION</scope>
</reference>
<keyword evidence="3" id="KW-0863">Zinc-finger</keyword>
<feature type="compositionally biased region" description="Low complexity" evidence="6">
    <location>
        <begin position="72"/>
        <end position="83"/>
    </location>
</feature>
<dbReference type="RefSeq" id="XP_019758198.1">
    <property type="nucleotide sequence ID" value="XM_019902639.2"/>
</dbReference>
<dbReference type="GO" id="GO:0005634">
    <property type="term" value="C:nucleus"/>
    <property type="evidence" value="ECO:0007669"/>
    <property type="project" value="UniProtKB-SubCell"/>
</dbReference>
<comment type="subcellular location">
    <subcellularLocation>
        <location evidence="1">Nucleus</location>
    </subcellularLocation>
</comment>
<evidence type="ECO:0000256" key="3">
    <source>
        <dbReference type="ARBA" id="ARBA00022771"/>
    </source>
</evidence>
<reference evidence="8" key="1">
    <citation type="journal article" date="2013" name="Genome Biol.">
        <title>Draft genome of the mountain pine beetle, Dendroctonus ponderosae Hopkins, a major forest pest.</title>
        <authorList>
            <person name="Keeling C.I."/>
            <person name="Yuen M.M."/>
            <person name="Liao N.Y."/>
            <person name="Docking T.R."/>
            <person name="Chan S.K."/>
            <person name="Taylor G.A."/>
            <person name="Palmquist D.L."/>
            <person name="Jackman S.D."/>
            <person name="Nguyen A."/>
            <person name="Li M."/>
            <person name="Henderson H."/>
            <person name="Janes J.K."/>
            <person name="Zhao Y."/>
            <person name="Pandoh P."/>
            <person name="Moore R."/>
            <person name="Sperling F.A."/>
            <person name="Huber D.P."/>
            <person name="Birol I."/>
            <person name="Jones S.J."/>
            <person name="Bohlmann J."/>
        </authorList>
    </citation>
    <scope>NUCLEOTIDE SEQUENCE</scope>
</reference>
<proteinExistence type="predicted"/>
<dbReference type="GO" id="GO:0006325">
    <property type="term" value="P:chromatin organization"/>
    <property type="evidence" value="ECO:0007669"/>
    <property type="project" value="TreeGrafter"/>
</dbReference>
<feature type="compositionally biased region" description="Basic residues" evidence="6">
    <location>
        <begin position="56"/>
        <end position="70"/>
    </location>
</feature>
<evidence type="ECO:0000313" key="8">
    <source>
        <dbReference type="Proteomes" id="UP000019118"/>
    </source>
</evidence>
<dbReference type="PANTHER" id="PTHR13340:SF2">
    <property type="entry name" value="GATA ZINC FINGER DOMAIN-CONTAINING PROTEIN 1"/>
    <property type="match status" value="1"/>
</dbReference>
<dbReference type="GO" id="GO:0008270">
    <property type="term" value="F:zinc ion binding"/>
    <property type="evidence" value="ECO:0007669"/>
    <property type="project" value="UniProtKB-KW"/>
</dbReference>
<dbReference type="EnsemblMetazoa" id="XM_019902639.1">
    <property type="protein sequence ID" value="XP_019758198.1"/>
    <property type="gene ID" value="LOC109536431"/>
</dbReference>
<evidence type="ECO:0000256" key="6">
    <source>
        <dbReference type="SAM" id="MobiDB-lite"/>
    </source>
</evidence>
<protein>
    <recommendedName>
        <fullName evidence="9">GATA zinc finger domain-containing protein 1</fullName>
    </recommendedName>
</protein>
<sequence>MPYKAPIICLKCESTESTFWTNAENLGVICFECVNEAKKDNEAEADAKDEEDEKPTKKRPRATRSYKTRHNPTATPKQPAAPKSRGRRGLFKKVPMKAPASVATVVTSDHVFYKGSYIQVGDIVSVKDENNDCYYAQITGLMTDQYCSKSAVLQWLFPSAESPPPNEEFDPATYIIGPEEDFPRSLDCMEFIMHAPSDYYKSKISPYGSSKPCAESGYIWTSMESVKRCS</sequence>
<keyword evidence="2" id="KW-0479">Metal-binding</keyword>
<name>A0AAR5PAV8_DENPD</name>
<dbReference type="InterPro" id="IPR039050">
    <property type="entry name" value="GATAD1"/>
</dbReference>
<feature type="region of interest" description="Disordered" evidence="6">
    <location>
        <begin position="41"/>
        <end position="89"/>
    </location>
</feature>
<keyword evidence="5" id="KW-0539">Nucleus</keyword>
<keyword evidence="4" id="KW-0862">Zinc</keyword>
<evidence type="ECO:0000256" key="2">
    <source>
        <dbReference type="ARBA" id="ARBA00022723"/>
    </source>
</evidence>
<organism evidence="7 8">
    <name type="scientific">Dendroctonus ponderosae</name>
    <name type="common">Mountain pine beetle</name>
    <dbReference type="NCBI Taxonomy" id="77166"/>
    <lineage>
        <taxon>Eukaryota</taxon>
        <taxon>Metazoa</taxon>
        <taxon>Ecdysozoa</taxon>
        <taxon>Arthropoda</taxon>
        <taxon>Hexapoda</taxon>
        <taxon>Insecta</taxon>
        <taxon>Pterygota</taxon>
        <taxon>Neoptera</taxon>
        <taxon>Endopterygota</taxon>
        <taxon>Coleoptera</taxon>
        <taxon>Polyphaga</taxon>
        <taxon>Cucujiformia</taxon>
        <taxon>Curculionidae</taxon>
        <taxon>Scolytinae</taxon>
        <taxon>Dendroctonus</taxon>
    </lineage>
</organism>
<dbReference type="PANTHER" id="PTHR13340">
    <property type="entry name" value="GATA ZINC FINGER DOMAIN-CONTAINING"/>
    <property type="match status" value="1"/>
</dbReference>
<keyword evidence="8" id="KW-1185">Reference proteome</keyword>
<evidence type="ECO:0000256" key="4">
    <source>
        <dbReference type="ARBA" id="ARBA00022833"/>
    </source>
</evidence>
<dbReference type="Proteomes" id="UP000019118">
    <property type="component" value="Unassembled WGS sequence"/>
</dbReference>
<dbReference type="AlphaFoldDB" id="A0AAR5PAV8"/>
<evidence type="ECO:0000313" key="7">
    <source>
        <dbReference type="EnsemblMetazoa" id="XP_019758198.1"/>
    </source>
</evidence>
<accession>A0AAR5PAV8</accession>
<dbReference type="GeneID" id="109536431"/>